<dbReference type="STRING" id="333140.AWW68_01935"/>
<dbReference type="Proteomes" id="UP000075606">
    <property type="component" value="Unassembled WGS sequence"/>
</dbReference>
<sequence>MNMTFSRKLQQLALFSIVALLITTCSGDDPEPGSNSNNNLNRGAVGSSANDLLSSSSYNSLRVEIQYAAGFEPPQGSVNYLRNFLNQRLNKPGGITITTTEVTAPDQGNYSLSDLRGIEDNSRTQFTNGSTLAVYFYFADGNYSENENVLGIAHRNTSMVLFQNRIEELSGGPGQVSTQMLTSTVMAHEFGHILGLVNLGSDMQTDHQDEANGAHCDNENCLMYYAVESAGGISDLFGMSSPPELDANCLADLAANGGK</sequence>
<evidence type="ECO:0000256" key="1">
    <source>
        <dbReference type="SAM" id="SignalP"/>
    </source>
</evidence>
<dbReference type="InterPro" id="IPR024079">
    <property type="entry name" value="MetalloPept_cat_dom_sf"/>
</dbReference>
<evidence type="ECO:0000313" key="2">
    <source>
        <dbReference type="EMBL" id="KYG78502.1"/>
    </source>
</evidence>
<feature type="signal peptide" evidence="1">
    <location>
        <begin position="1"/>
        <end position="27"/>
    </location>
</feature>
<gene>
    <name evidence="2" type="ORF">AWW68_01935</name>
</gene>
<proteinExistence type="predicted"/>
<keyword evidence="3" id="KW-1185">Reference proteome</keyword>
<dbReference type="EMBL" id="LRPC01000001">
    <property type="protein sequence ID" value="KYG78502.1"/>
    <property type="molecule type" value="Genomic_DNA"/>
</dbReference>
<dbReference type="AlphaFoldDB" id="A0A150XIM6"/>
<feature type="chain" id="PRO_5007574821" evidence="1">
    <location>
        <begin position="28"/>
        <end position="259"/>
    </location>
</feature>
<name>A0A150XIM6_9BACT</name>
<dbReference type="SUPFAM" id="SSF55486">
    <property type="entry name" value="Metalloproteases ('zincins'), catalytic domain"/>
    <property type="match status" value="1"/>
</dbReference>
<keyword evidence="1" id="KW-0732">Signal</keyword>
<dbReference type="Gene3D" id="3.40.390.10">
    <property type="entry name" value="Collagenase (Catalytic Domain)"/>
    <property type="match status" value="1"/>
</dbReference>
<accession>A0A150XIM6</accession>
<organism evidence="2 3">
    <name type="scientific">Roseivirga spongicola</name>
    <dbReference type="NCBI Taxonomy" id="333140"/>
    <lineage>
        <taxon>Bacteria</taxon>
        <taxon>Pseudomonadati</taxon>
        <taxon>Bacteroidota</taxon>
        <taxon>Cytophagia</taxon>
        <taxon>Cytophagales</taxon>
        <taxon>Roseivirgaceae</taxon>
        <taxon>Roseivirga</taxon>
    </lineage>
</organism>
<protein>
    <submittedName>
        <fullName evidence="2">Peptidase</fullName>
    </submittedName>
</protein>
<evidence type="ECO:0000313" key="3">
    <source>
        <dbReference type="Proteomes" id="UP000075606"/>
    </source>
</evidence>
<dbReference type="GO" id="GO:0008237">
    <property type="term" value="F:metallopeptidase activity"/>
    <property type="evidence" value="ECO:0007669"/>
    <property type="project" value="InterPro"/>
</dbReference>
<comment type="caution">
    <text evidence="2">The sequence shown here is derived from an EMBL/GenBank/DDBJ whole genome shotgun (WGS) entry which is preliminary data.</text>
</comment>
<reference evidence="2 3" key="1">
    <citation type="submission" date="2016-01" db="EMBL/GenBank/DDBJ databases">
        <title>Genome sequencing of Roseivirga spongicola UST030701-084.</title>
        <authorList>
            <person name="Selvaratnam C."/>
            <person name="Thevarajoo S."/>
            <person name="Goh K.M."/>
            <person name="Ee R."/>
            <person name="Chan K.-G."/>
            <person name="Chong C.S."/>
        </authorList>
    </citation>
    <scope>NUCLEOTIDE SEQUENCE [LARGE SCALE GENOMIC DNA]</scope>
    <source>
        <strain evidence="2 3">UST030701-084</strain>
    </source>
</reference>